<evidence type="ECO:0000256" key="5">
    <source>
        <dbReference type="ARBA" id="ARBA00022840"/>
    </source>
</evidence>
<organism evidence="10 11">
    <name type="scientific">Candidatus Litorirhabdus singularis</name>
    <dbReference type="NCBI Taxonomy" id="2518993"/>
    <lineage>
        <taxon>Bacteria</taxon>
        <taxon>Pseudomonadati</taxon>
        <taxon>Pseudomonadota</taxon>
        <taxon>Gammaproteobacteria</taxon>
        <taxon>Cellvibrionales</taxon>
        <taxon>Halieaceae</taxon>
        <taxon>Candidatus Litorirhabdus</taxon>
    </lineage>
</organism>
<feature type="binding site" evidence="7">
    <location>
        <begin position="11"/>
        <end position="15"/>
    </location>
    <ligand>
        <name>L-glutamate</name>
        <dbReference type="ChEBI" id="CHEBI:29985"/>
    </ligand>
</feature>
<feature type="binding site" evidence="7">
    <location>
        <position position="103"/>
    </location>
    <ligand>
        <name>Zn(2+)</name>
        <dbReference type="ChEBI" id="CHEBI:29105"/>
    </ligand>
</feature>
<feature type="binding site" evidence="7">
    <location>
        <position position="105"/>
    </location>
    <ligand>
        <name>Zn(2+)</name>
        <dbReference type="ChEBI" id="CHEBI:29105"/>
    </ligand>
</feature>
<feature type="short sequence motif" description="'KMSKS' region" evidence="7">
    <location>
        <begin position="232"/>
        <end position="236"/>
    </location>
</feature>
<gene>
    <name evidence="7" type="primary">gluQ</name>
    <name evidence="10" type="ORF">EYC98_19685</name>
</gene>
<feature type="binding site" evidence="7">
    <location>
        <position position="194"/>
    </location>
    <ligand>
        <name>L-glutamate</name>
        <dbReference type="ChEBI" id="CHEBI:29985"/>
    </ligand>
</feature>
<feature type="short sequence motif" description="'HIGH' region" evidence="7">
    <location>
        <begin position="14"/>
        <end position="24"/>
    </location>
</feature>
<keyword evidence="1 7" id="KW-0436">Ligase</keyword>
<dbReference type="NCBIfam" id="NF004314">
    <property type="entry name" value="PRK05710.1-3"/>
    <property type="match status" value="1"/>
</dbReference>
<keyword evidence="4 7" id="KW-0862">Zinc</keyword>
<keyword evidence="3 7" id="KW-0547">Nucleotide-binding</keyword>
<feature type="binding site" evidence="7">
    <location>
        <position position="117"/>
    </location>
    <ligand>
        <name>Zn(2+)</name>
        <dbReference type="ChEBI" id="CHEBI:29105"/>
    </ligand>
</feature>
<evidence type="ECO:0000256" key="1">
    <source>
        <dbReference type="ARBA" id="ARBA00022598"/>
    </source>
</evidence>
<dbReference type="InterPro" id="IPR022380">
    <property type="entry name" value="Glu-Q_tRNA(Asp)_Synthase"/>
</dbReference>
<accession>A0ABT3TM38</accession>
<comment type="caution">
    <text evidence="10">The sequence shown here is derived from an EMBL/GenBank/DDBJ whole genome shotgun (WGS) entry which is preliminary data.</text>
</comment>
<comment type="cofactor">
    <cofactor evidence="7">
        <name>Zn(2+)</name>
        <dbReference type="ChEBI" id="CHEBI:29105"/>
    </cofactor>
    <text evidence="7">Binds 1 zinc ion per subunit.</text>
</comment>
<proteinExistence type="inferred from homology"/>
<evidence type="ECO:0000256" key="3">
    <source>
        <dbReference type="ARBA" id="ARBA00022741"/>
    </source>
</evidence>
<evidence type="ECO:0000256" key="7">
    <source>
        <dbReference type="HAMAP-Rule" id="MF_01428"/>
    </source>
</evidence>
<feature type="binding site" evidence="7">
    <location>
        <position position="47"/>
    </location>
    <ligand>
        <name>L-glutamate</name>
        <dbReference type="ChEBI" id="CHEBI:29985"/>
    </ligand>
</feature>
<keyword evidence="11" id="KW-1185">Reference proteome</keyword>
<dbReference type="InterPro" id="IPR020058">
    <property type="entry name" value="Glu/Gln-tRNA-synth_Ib_cat-dom"/>
</dbReference>
<feature type="binding site" evidence="7">
    <location>
        <position position="235"/>
    </location>
    <ligand>
        <name>ATP</name>
        <dbReference type="ChEBI" id="CHEBI:30616"/>
    </ligand>
</feature>
<comment type="similarity">
    <text evidence="7">Belongs to the class-I aminoacyl-tRNA synthetase family. GluQ subfamily.</text>
</comment>
<dbReference type="Gene3D" id="3.40.50.620">
    <property type="entry name" value="HUPs"/>
    <property type="match status" value="1"/>
</dbReference>
<keyword evidence="8" id="KW-0648">Protein biosynthesis</keyword>
<dbReference type="PANTHER" id="PTHR43311:SF1">
    <property type="entry name" value="GLUTAMYL-Q TRNA(ASP) SYNTHETASE"/>
    <property type="match status" value="1"/>
</dbReference>
<sequence length="298" mass="32608">MAAADPPYVGRFAPSPTGPLHQGSLICALASFLDARHAGGRWLLRMEDLDPPREPPGAATSILQGLRDHGLYWDGDVVWQSQRHTAYAAAVQDLMQRRRAFACDCTRQQLAREGGIYLGHCRERGLPLQAGHSIRLRTDAADTIQIHDLLQPMLEQNVSSAVGDFVILRKDQLYAYQIAVVVDDAWQGITHVVRGSDLYPSTPRQVLLQGELGLPTPIFAHIPVITNRQGQKLSKQTHAPALQSSAATQNLRRALEFLRQPTPPPGLNSPSAIVAHAARHWDLAAIPGSTAIPDTYTD</sequence>
<dbReference type="PANTHER" id="PTHR43311">
    <property type="entry name" value="GLUTAMATE--TRNA LIGASE"/>
    <property type="match status" value="1"/>
</dbReference>
<dbReference type="SUPFAM" id="SSF52374">
    <property type="entry name" value="Nucleotidylyl transferase"/>
    <property type="match status" value="1"/>
</dbReference>
<dbReference type="InterPro" id="IPR000924">
    <property type="entry name" value="Glu/Gln-tRNA-synth"/>
</dbReference>
<keyword evidence="6 7" id="KW-0030">Aminoacyl-tRNA synthetase</keyword>
<feature type="binding site" evidence="7">
    <location>
        <position position="121"/>
    </location>
    <ligand>
        <name>Zn(2+)</name>
        <dbReference type="ChEBI" id="CHEBI:29105"/>
    </ligand>
</feature>
<protein>
    <recommendedName>
        <fullName evidence="7">Glutamyl-Q tRNA(Asp) synthetase</fullName>
        <shortName evidence="7">Glu-Q-RSs</shortName>
        <ecNumber evidence="7">6.1.1.-</ecNumber>
    </recommendedName>
</protein>
<evidence type="ECO:0000259" key="9">
    <source>
        <dbReference type="Pfam" id="PF00749"/>
    </source>
</evidence>
<keyword evidence="5 7" id="KW-0067">ATP-binding</keyword>
<keyword evidence="2 7" id="KW-0479">Metal-binding</keyword>
<dbReference type="HAMAP" id="MF_01428">
    <property type="entry name" value="Glu_Q_tRNA_synth"/>
    <property type="match status" value="1"/>
</dbReference>
<evidence type="ECO:0000256" key="8">
    <source>
        <dbReference type="RuleBase" id="RU363037"/>
    </source>
</evidence>
<comment type="function">
    <text evidence="7">Catalyzes the tRNA-independent activation of glutamate in presence of ATP and the subsequent transfer of glutamate onto a tRNA(Asp). Glutamate is transferred on the 2-amino-5-(4,5-dihydroxy-2-cyclopenten-1-yl) moiety of the queuosine in the wobble position of the QUC anticodon.</text>
</comment>
<feature type="domain" description="Glutamyl/glutaminyl-tRNA synthetase class Ib catalytic" evidence="9">
    <location>
        <begin position="11"/>
        <end position="240"/>
    </location>
</feature>
<dbReference type="PRINTS" id="PR00987">
    <property type="entry name" value="TRNASYNTHGLU"/>
</dbReference>
<feature type="binding site" evidence="7">
    <location>
        <position position="176"/>
    </location>
    <ligand>
        <name>L-glutamate</name>
        <dbReference type="ChEBI" id="CHEBI:29985"/>
    </ligand>
</feature>
<reference evidence="10" key="1">
    <citation type="submission" date="2019-02" db="EMBL/GenBank/DDBJ databases">
        <authorList>
            <person name="Li S.-H."/>
        </authorList>
    </citation>
    <scope>NUCLEOTIDE SEQUENCE</scope>
    <source>
        <strain evidence="10">IMCC14734</strain>
    </source>
</reference>
<evidence type="ECO:0000313" key="10">
    <source>
        <dbReference type="EMBL" id="MCX2983089.1"/>
    </source>
</evidence>
<dbReference type="InterPro" id="IPR014729">
    <property type="entry name" value="Rossmann-like_a/b/a_fold"/>
</dbReference>
<dbReference type="Proteomes" id="UP001143362">
    <property type="component" value="Unassembled WGS sequence"/>
</dbReference>
<evidence type="ECO:0000256" key="4">
    <source>
        <dbReference type="ARBA" id="ARBA00022833"/>
    </source>
</evidence>
<evidence type="ECO:0000313" key="11">
    <source>
        <dbReference type="Proteomes" id="UP001143362"/>
    </source>
</evidence>
<dbReference type="EC" id="6.1.1.-" evidence="7"/>
<name>A0ABT3TM38_9GAMM</name>
<dbReference type="NCBIfam" id="TIGR03838">
    <property type="entry name" value="queuosine_YadB"/>
    <property type="match status" value="1"/>
</dbReference>
<evidence type="ECO:0000256" key="6">
    <source>
        <dbReference type="ARBA" id="ARBA00023146"/>
    </source>
</evidence>
<evidence type="ECO:0000256" key="2">
    <source>
        <dbReference type="ARBA" id="ARBA00022723"/>
    </source>
</evidence>
<dbReference type="InterPro" id="IPR049940">
    <property type="entry name" value="GluQ/Sye"/>
</dbReference>
<dbReference type="Pfam" id="PF00749">
    <property type="entry name" value="tRNA-synt_1c"/>
    <property type="match status" value="1"/>
</dbReference>
<dbReference type="GO" id="GO:0016874">
    <property type="term" value="F:ligase activity"/>
    <property type="evidence" value="ECO:0007669"/>
    <property type="project" value="UniProtKB-KW"/>
</dbReference>
<dbReference type="EMBL" id="SHNN01000005">
    <property type="protein sequence ID" value="MCX2983089.1"/>
    <property type="molecule type" value="Genomic_DNA"/>
</dbReference>